<dbReference type="PANTHER" id="PTHR42879:SF2">
    <property type="entry name" value="3-OXOACYL-[ACYL-CARRIER-PROTEIN] REDUCTASE FABG"/>
    <property type="match status" value="1"/>
</dbReference>
<gene>
    <name evidence="3" type="ORF">HD596_011340</name>
</gene>
<dbReference type="Proteomes" id="UP000579153">
    <property type="component" value="Unassembled WGS sequence"/>
</dbReference>
<accession>A0A7W9GIS6</accession>
<dbReference type="PANTHER" id="PTHR42879">
    <property type="entry name" value="3-OXOACYL-(ACYL-CARRIER-PROTEIN) REDUCTASE"/>
    <property type="match status" value="1"/>
</dbReference>
<comment type="caution">
    <text evidence="3">The sequence shown here is derived from an EMBL/GenBank/DDBJ whole genome shotgun (WGS) entry which is preliminary data.</text>
</comment>
<keyword evidence="4" id="KW-1185">Reference proteome</keyword>
<keyword evidence="2 3" id="KW-0560">Oxidoreductase</keyword>
<dbReference type="PRINTS" id="PR00081">
    <property type="entry name" value="GDHRDH"/>
</dbReference>
<reference evidence="3 4" key="1">
    <citation type="submission" date="2020-08" db="EMBL/GenBank/DDBJ databases">
        <title>Sequencing the genomes of 1000 actinobacteria strains.</title>
        <authorList>
            <person name="Klenk H.-P."/>
        </authorList>
    </citation>
    <scope>NUCLEOTIDE SEQUENCE [LARGE SCALE GENOMIC DNA]</scope>
    <source>
        <strain evidence="3 4">DSM 45507</strain>
    </source>
</reference>
<sequence length="267" mass="27072">MATPGRCAGLAPMNHAAHGQRIAVVTGAARGIGAAVARRLAGEGLAVAVIDLDEAGCAATVEAIIADGGRAMACTADVSDEAAVIVAVARITAALGPPTVLVNNAGIGPQADLVELATHQWHTVVGVNLNGPFFLTRAVAPYMIEAGWGRIVNVSSISAVGDADRVDYGSAKAGLIGFTKSLALQLGRHGITANAIAPGFVVSDMTRATARRLGRDFAEHQRLAARSIPVGRVGRPEDIAHTASYLVSAEAGFVSGQVVYVAGGPVD</sequence>
<evidence type="ECO:0000256" key="2">
    <source>
        <dbReference type="ARBA" id="ARBA00023002"/>
    </source>
</evidence>
<dbReference type="InterPro" id="IPR036291">
    <property type="entry name" value="NAD(P)-bd_dom_sf"/>
</dbReference>
<dbReference type="GO" id="GO:0004316">
    <property type="term" value="F:3-oxoacyl-[acyl-carrier-protein] reductase (NADPH) activity"/>
    <property type="evidence" value="ECO:0007669"/>
    <property type="project" value="UniProtKB-EC"/>
</dbReference>
<dbReference type="PRINTS" id="PR00080">
    <property type="entry name" value="SDRFAMILY"/>
</dbReference>
<dbReference type="Gene3D" id="3.40.50.720">
    <property type="entry name" value="NAD(P)-binding Rossmann-like Domain"/>
    <property type="match status" value="1"/>
</dbReference>
<organism evidence="3 4">
    <name type="scientific">Nonomuraea jabiensis</name>
    <dbReference type="NCBI Taxonomy" id="882448"/>
    <lineage>
        <taxon>Bacteria</taxon>
        <taxon>Bacillati</taxon>
        <taxon>Actinomycetota</taxon>
        <taxon>Actinomycetes</taxon>
        <taxon>Streptosporangiales</taxon>
        <taxon>Streptosporangiaceae</taxon>
        <taxon>Nonomuraea</taxon>
    </lineage>
</organism>
<protein>
    <submittedName>
        <fullName evidence="3">3-oxoacyl-[acyl-carrier protein] reductase</fullName>
        <ecNumber evidence="3">1.1.1.100</ecNumber>
    </submittedName>
</protein>
<evidence type="ECO:0000256" key="1">
    <source>
        <dbReference type="ARBA" id="ARBA00006484"/>
    </source>
</evidence>
<comment type="similarity">
    <text evidence="1">Belongs to the short-chain dehydrogenases/reductases (SDR) family.</text>
</comment>
<dbReference type="GO" id="GO:0032787">
    <property type="term" value="P:monocarboxylic acid metabolic process"/>
    <property type="evidence" value="ECO:0007669"/>
    <property type="project" value="UniProtKB-ARBA"/>
</dbReference>
<evidence type="ECO:0000313" key="4">
    <source>
        <dbReference type="Proteomes" id="UP000579153"/>
    </source>
</evidence>
<dbReference type="InterPro" id="IPR002347">
    <property type="entry name" value="SDR_fam"/>
</dbReference>
<dbReference type="FunFam" id="3.40.50.720:FF:000173">
    <property type="entry name" value="3-oxoacyl-[acyl-carrier protein] reductase"/>
    <property type="match status" value="1"/>
</dbReference>
<dbReference type="EMBL" id="JACHMB010000001">
    <property type="protein sequence ID" value="MBB5784584.1"/>
    <property type="molecule type" value="Genomic_DNA"/>
</dbReference>
<dbReference type="Pfam" id="PF13561">
    <property type="entry name" value="adh_short_C2"/>
    <property type="match status" value="1"/>
</dbReference>
<dbReference type="SUPFAM" id="SSF51735">
    <property type="entry name" value="NAD(P)-binding Rossmann-fold domains"/>
    <property type="match status" value="1"/>
</dbReference>
<proteinExistence type="inferred from homology"/>
<dbReference type="AlphaFoldDB" id="A0A7W9GIS6"/>
<dbReference type="EC" id="1.1.1.100" evidence="3"/>
<name>A0A7W9GIS6_9ACTN</name>
<dbReference type="InterPro" id="IPR050259">
    <property type="entry name" value="SDR"/>
</dbReference>
<evidence type="ECO:0000313" key="3">
    <source>
        <dbReference type="EMBL" id="MBB5784584.1"/>
    </source>
</evidence>
<dbReference type="InterPro" id="IPR020904">
    <property type="entry name" value="Sc_DH/Rdtase_CS"/>
</dbReference>
<dbReference type="PROSITE" id="PS00061">
    <property type="entry name" value="ADH_SHORT"/>
    <property type="match status" value="1"/>
</dbReference>